<accession>A0A2Z2MPY7</accession>
<organism evidence="1 2">
    <name type="scientific">Thermococcus barossii</name>
    <dbReference type="NCBI Taxonomy" id="54077"/>
    <lineage>
        <taxon>Archaea</taxon>
        <taxon>Methanobacteriati</taxon>
        <taxon>Methanobacteriota</taxon>
        <taxon>Thermococci</taxon>
        <taxon>Thermococcales</taxon>
        <taxon>Thermococcaceae</taxon>
        <taxon>Thermococcus</taxon>
    </lineage>
</organism>
<reference evidence="1 2" key="1">
    <citation type="submission" date="2016-04" db="EMBL/GenBank/DDBJ databases">
        <title>Complete genome sequence of Thermococcus barossii type strain SHCK-94.</title>
        <authorList>
            <person name="Oger P.M."/>
        </authorList>
    </citation>
    <scope>NUCLEOTIDE SEQUENCE [LARGE SCALE GENOMIC DNA]</scope>
    <source>
        <strain evidence="1 2">SHCK-94</strain>
    </source>
</reference>
<sequence>MRIEARAEIVWHYGDPGRAEAIAGALEVDNVGLPESLKKSLNVLTRWEDGDVITKVKYSGEIETLIKALDDLVFSIKIAEDVTEKV</sequence>
<dbReference type="EMBL" id="CP015101">
    <property type="protein sequence ID" value="ASJ04441.1"/>
    <property type="molecule type" value="Genomic_DNA"/>
</dbReference>
<dbReference type="AlphaFoldDB" id="A0A2Z2MPY7"/>
<proteinExistence type="predicted"/>
<gene>
    <name evidence="1" type="ORF">A3L01_03340</name>
</gene>
<dbReference type="GeneID" id="33325773"/>
<keyword evidence="2" id="KW-1185">Reference proteome</keyword>
<name>A0A2Z2MPY7_9EURY</name>
<evidence type="ECO:0000313" key="2">
    <source>
        <dbReference type="Proteomes" id="UP000250272"/>
    </source>
</evidence>
<dbReference type="Proteomes" id="UP000250272">
    <property type="component" value="Chromosome"/>
</dbReference>
<dbReference type="KEGG" id="tbs:A3L01_03340"/>
<protein>
    <submittedName>
        <fullName evidence="1">KEOPS complex subunit</fullName>
    </submittedName>
</protein>
<dbReference type="RefSeq" id="WP_088864466.1">
    <property type="nucleotide sequence ID" value="NZ_CP015101.1"/>
</dbReference>
<dbReference type="OrthoDB" id="85338at2157"/>
<evidence type="ECO:0000313" key="1">
    <source>
        <dbReference type="EMBL" id="ASJ04441.1"/>
    </source>
</evidence>
<dbReference type="NCBIfam" id="NF011470">
    <property type="entry name" value="PRK14887.1"/>
    <property type="match status" value="1"/>
</dbReference>